<name>A0ABN2GYM2_9MICO</name>
<dbReference type="RefSeq" id="WP_344054815.1">
    <property type="nucleotide sequence ID" value="NZ_BAAAPK010000001.1"/>
</dbReference>
<dbReference type="Proteomes" id="UP001500596">
    <property type="component" value="Unassembled WGS sequence"/>
</dbReference>
<evidence type="ECO:0000313" key="2">
    <source>
        <dbReference type="Proteomes" id="UP001500596"/>
    </source>
</evidence>
<dbReference type="EMBL" id="BAAAPK010000001">
    <property type="protein sequence ID" value="GAA1679040.1"/>
    <property type="molecule type" value="Genomic_DNA"/>
</dbReference>
<organism evidence="1 2">
    <name type="scientific">Microbacterium lacus</name>
    <dbReference type="NCBI Taxonomy" id="415217"/>
    <lineage>
        <taxon>Bacteria</taxon>
        <taxon>Bacillati</taxon>
        <taxon>Actinomycetota</taxon>
        <taxon>Actinomycetes</taxon>
        <taxon>Micrococcales</taxon>
        <taxon>Microbacteriaceae</taxon>
        <taxon>Microbacterium</taxon>
    </lineage>
</organism>
<protein>
    <submittedName>
        <fullName evidence="1">Uncharacterized protein</fullName>
    </submittedName>
</protein>
<accession>A0ABN2GYM2</accession>
<evidence type="ECO:0000313" key="1">
    <source>
        <dbReference type="EMBL" id="GAA1679040.1"/>
    </source>
</evidence>
<reference evidence="1 2" key="1">
    <citation type="journal article" date="2019" name="Int. J. Syst. Evol. Microbiol.">
        <title>The Global Catalogue of Microorganisms (GCM) 10K type strain sequencing project: providing services to taxonomists for standard genome sequencing and annotation.</title>
        <authorList>
            <consortium name="The Broad Institute Genomics Platform"/>
            <consortium name="The Broad Institute Genome Sequencing Center for Infectious Disease"/>
            <person name="Wu L."/>
            <person name="Ma J."/>
        </authorList>
    </citation>
    <scope>NUCLEOTIDE SEQUENCE [LARGE SCALE GENOMIC DNA]</scope>
    <source>
        <strain evidence="1 2">JCM 15575</strain>
    </source>
</reference>
<comment type="caution">
    <text evidence="1">The sequence shown here is derived from an EMBL/GenBank/DDBJ whole genome shotgun (WGS) entry which is preliminary data.</text>
</comment>
<keyword evidence="2" id="KW-1185">Reference proteome</keyword>
<proteinExistence type="predicted"/>
<gene>
    <name evidence="1" type="ORF">GCM10009807_23690</name>
</gene>
<sequence>MEDWEEDAAEALERLTHSPMADAVPGTIRIVSLSQPTGRMRYQTCEMDLILQAPGIDAEPLRTEVVLDRRYWPDAGMVLRARISQRQPRMIDVNWDALAREKR</sequence>